<dbReference type="InterPro" id="IPR003838">
    <property type="entry name" value="ABC3_permease_C"/>
</dbReference>
<keyword evidence="4 7" id="KW-1133">Transmembrane helix</keyword>
<dbReference type="RefSeq" id="WP_231484198.1">
    <property type="nucleotide sequence ID" value="NZ_BAAAZO010000001.1"/>
</dbReference>
<feature type="transmembrane region" description="Helical" evidence="7">
    <location>
        <begin position="241"/>
        <end position="269"/>
    </location>
</feature>
<feature type="domain" description="ABC3 transporter permease C-terminal" evidence="8">
    <location>
        <begin position="691"/>
        <end position="805"/>
    </location>
</feature>
<proteinExistence type="inferred from homology"/>
<keyword evidence="2" id="KW-1003">Cell membrane</keyword>
<feature type="transmembrane region" description="Helical" evidence="7">
    <location>
        <begin position="388"/>
        <end position="412"/>
    </location>
</feature>
<comment type="similarity">
    <text evidence="6">Belongs to the ABC-4 integral membrane protein family.</text>
</comment>
<evidence type="ECO:0000256" key="5">
    <source>
        <dbReference type="ARBA" id="ARBA00023136"/>
    </source>
</evidence>
<gene>
    <name evidence="9" type="ORF">GCM10022223_06810</name>
</gene>
<reference evidence="10" key="1">
    <citation type="journal article" date="2019" name="Int. J. Syst. Evol. Microbiol.">
        <title>The Global Catalogue of Microorganisms (GCM) 10K type strain sequencing project: providing services to taxonomists for standard genome sequencing and annotation.</title>
        <authorList>
            <consortium name="The Broad Institute Genomics Platform"/>
            <consortium name="The Broad Institute Genome Sequencing Center for Infectious Disease"/>
            <person name="Wu L."/>
            <person name="Ma J."/>
        </authorList>
    </citation>
    <scope>NUCLEOTIDE SEQUENCE [LARGE SCALE GENOMIC DNA]</scope>
    <source>
        <strain evidence="10">JCM 16902</strain>
    </source>
</reference>
<dbReference type="PANTHER" id="PTHR30572">
    <property type="entry name" value="MEMBRANE COMPONENT OF TRANSPORTER-RELATED"/>
    <property type="match status" value="1"/>
</dbReference>
<feature type="transmembrane region" description="Helical" evidence="7">
    <location>
        <begin position="775"/>
        <end position="795"/>
    </location>
</feature>
<feature type="transmembrane region" description="Helical" evidence="7">
    <location>
        <begin position="290"/>
        <end position="323"/>
    </location>
</feature>
<evidence type="ECO:0000313" key="10">
    <source>
        <dbReference type="Proteomes" id="UP001501074"/>
    </source>
</evidence>
<keyword evidence="10" id="KW-1185">Reference proteome</keyword>
<sequence length="813" mass="82139">MNLTVLGTQLEGVRRRPGRGLMTGLSVLLATFVVFSTVLAYRVTTQTFLDSFSPTSSGTSLVAENETGFSVRDLRKVRATDDVVAASAQLSASFDVAGAAGRSLEVDADPGSGPLALYRLTQGAYPQGPRQIALSEATARAWSIAPGAHLRLIRLGGETGTEKSVVRVTVTGLVDSAVTGLAYAPDLVVAELSGQAFTRIDIAAAAGSPPSLSAVLGPARIRTGDEVRKAEAQDAVRQFDVVFAVISAFVLIAVIAAMLVATSTFRIVFAQRLKQLALLRTIGGQQGQIGLALTVEGALTGLVAGVLGVAAAVGGVRIAVAVAGASGRALAPSGFPLTAAVVTVVGAGLLTVAAVVAPALSASDVSPLQALRSADTTPARPGIGTVRLVLGLVFAAGAAGLICLVVSALPVAGQEYTALDDNLLQIVASGTLAFLAMIALGPLLVRALLGALAPALRLLGTTGELAIEGLRSASRRAAVVTMVVALGVTLVTGTVVAAASARAVVNSGLAMGSPADFVVDGRVPAATLRQLAAEPAVSLVSRYRMFPVDDYTATDLDLATLPSMRAVTPAHGTLERDLGGRAVISDRVSYELGVSVGDRIRLGKGTSLIVQAVLSGNGPLEADLVVSASELTALGAPDAPSGVLLDAPDTAEPRIRAVLGPGLSTGLSSLGTVGDPIRSAMAKLFAAALGLVGLTVLIALVGVGTTMSLTVMERTREFGMLRALGLTRPGLRALIGTESCLYGVLGTVLGLALGIPYAWLSVLALNLNAPLELPVAQLLAVALLLALVTPLAGLLPTRRAARVSPVAALGTGG</sequence>
<evidence type="ECO:0000256" key="2">
    <source>
        <dbReference type="ARBA" id="ARBA00022475"/>
    </source>
</evidence>
<evidence type="ECO:0000313" key="9">
    <source>
        <dbReference type="EMBL" id="GAA3594405.1"/>
    </source>
</evidence>
<comment type="caution">
    <text evidence="9">The sequence shown here is derived from an EMBL/GenBank/DDBJ whole genome shotgun (WGS) entry which is preliminary data.</text>
</comment>
<feature type="transmembrane region" description="Helical" evidence="7">
    <location>
        <begin position="684"/>
        <end position="712"/>
    </location>
</feature>
<dbReference type="InterPro" id="IPR050250">
    <property type="entry name" value="Macrolide_Exporter_MacB"/>
</dbReference>
<protein>
    <submittedName>
        <fullName evidence="9">FtsX-like permease family protein</fullName>
    </submittedName>
</protein>
<feature type="transmembrane region" description="Helical" evidence="7">
    <location>
        <begin position="477"/>
        <end position="499"/>
    </location>
</feature>
<accession>A0ABP6Z147</accession>
<feature type="transmembrane region" description="Helical" evidence="7">
    <location>
        <begin position="733"/>
        <end position="755"/>
    </location>
</feature>
<dbReference type="EMBL" id="BAAAZO010000001">
    <property type="protein sequence ID" value="GAA3594405.1"/>
    <property type="molecule type" value="Genomic_DNA"/>
</dbReference>
<keyword evidence="3 7" id="KW-0812">Transmembrane</keyword>
<evidence type="ECO:0000256" key="1">
    <source>
        <dbReference type="ARBA" id="ARBA00004651"/>
    </source>
</evidence>
<organism evidence="9 10">
    <name type="scientific">Kineosporia mesophila</name>
    <dbReference type="NCBI Taxonomy" id="566012"/>
    <lineage>
        <taxon>Bacteria</taxon>
        <taxon>Bacillati</taxon>
        <taxon>Actinomycetota</taxon>
        <taxon>Actinomycetes</taxon>
        <taxon>Kineosporiales</taxon>
        <taxon>Kineosporiaceae</taxon>
        <taxon>Kineosporia</taxon>
    </lineage>
</organism>
<name>A0ABP6Z147_9ACTN</name>
<dbReference type="Pfam" id="PF02687">
    <property type="entry name" value="FtsX"/>
    <property type="match status" value="2"/>
</dbReference>
<keyword evidence="5 7" id="KW-0472">Membrane</keyword>
<evidence type="ECO:0000256" key="4">
    <source>
        <dbReference type="ARBA" id="ARBA00022989"/>
    </source>
</evidence>
<evidence type="ECO:0000256" key="6">
    <source>
        <dbReference type="ARBA" id="ARBA00038076"/>
    </source>
</evidence>
<feature type="transmembrane region" description="Helical" evidence="7">
    <location>
        <begin position="21"/>
        <end position="41"/>
    </location>
</feature>
<feature type="transmembrane region" description="Helical" evidence="7">
    <location>
        <begin position="335"/>
        <end position="360"/>
    </location>
</feature>
<feature type="domain" description="ABC3 transporter permease C-terminal" evidence="8">
    <location>
        <begin position="248"/>
        <end position="358"/>
    </location>
</feature>
<dbReference type="Proteomes" id="UP001501074">
    <property type="component" value="Unassembled WGS sequence"/>
</dbReference>
<feature type="transmembrane region" description="Helical" evidence="7">
    <location>
        <begin position="432"/>
        <end position="456"/>
    </location>
</feature>
<dbReference type="PANTHER" id="PTHR30572:SF4">
    <property type="entry name" value="ABC TRANSPORTER PERMEASE YTRF"/>
    <property type="match status" value="1"/>
</dbReference>
<evidence type="ECO:0000259" key="8">
    <source>
        <dbReference type="Pfam" id="PF02687"/>
    </source>
</evidence>
<evidence type="ECO:0000256" key="3">
    <source>
        <dbReference type="ARBA" id="ARBA00022692"/>
    </source>
</evidence>
<comment type="subcellular location">
    <subcellularLocation>
        <location evidence="1">Cell membrane</location>
        <topology evidence="1">Multi-pass membrane protein</topology>
    </subcellularLocation>
</comment>
<evidence type="ECO:0000256" key="7">
    <source>
        <dbReference type="SAM" id="Phobius"/>
    </source>
</evidence>